<dbReference type="Gene3D" id="3.40.50.12780">
    <property type="entry name" value="N-terminal domain of ligase-like"/>
    <property type="match status" value="1"/>
</dbReference>
<evidence type="ECO:0000256" key="1">
    <source>
        <dbReference type="ARBA" id="ARBA00006432"/>
    </source>
</evidence>
<gene>
    <name evidence="5" type="ORF">FNH09_06910</name>
</gene>
<dbReference type="NCBIfam" id="NF004837">
    <property type="entry name" value="PRK06187.1"/>
    <property type="match status" value="1"/>
</dbReference>
<dbReference type="EMBL" id="VJZD01000018">
    <property type="protein sequence ID" value="MPY31059.1"/>
    <property type="molecule type" value="Genomic_DNA"/>
</dbReference>
<comment type="similarity">
    <text evidence="1">Belongs to the ATP-dependent AMP-binding enzyme family.</text>
</comment>
<dbReference type="Pfam" id="PF00501">
    <property type="entry name" value="AMP-binding"/>
    <property type="match status" value="1"/>
</dbReference>
<protein>
    <submittedName>
        <fullName evidence="5">Fatty acid--CoA ligase</fullName>
    </submittedName>
</protein>
<feature type="domain" description="AMP-binding enzyme C-terminal" evidence="4">
    <location>
        <begin position="429"/>
        <end position="504"/>
    </location>
</feature>
<dbReference type="InterPro" id="IPR045851">
    <property type="entry name" value="AMP-bd_C_sf"/>
</dbReference>
<evidence type="ECO:0000313" key="5">
    <source>
        <dbReference type="EMBL" id="MPY31059.1"/>
    </source>
</evidence>
<name>A0A5N8V7J3_9ACTN</name>
<dbReference type="InterPro" id="IPR000873">
    <property type="entry name" value="AMP-dep_synth/lig_dom"/>
</dbReference>
<dbReference type="InterPro" id="IPR050237">
    <property type="entry name" value="ATP-dep_AMP-bd_enzyme"/>
</dbReference>
<sequence>MHYPNLRTAVDTVAFHAARQPRQVALVCEGREVTYERLHHDSNRTARALAAAGIGRGSRVAYLGKESEHYYEIFFACAKTGAVLVPVNWRLTPGEVDHILGDSEAELIFAEREFTEVAERSRDRLPSRPEVVGMDGCRGGGVGFREWRAEFPPDDLAVDAAPEDPVVQLYTSGTTGLPKGVVLPHRSFFAIRDLLAEHGLDWIDWHPQDVSLISIPGFHVAGIWWAMQGFNAGVKSVSLRMFSAHDAVRLIRELGVTTTLAVPAMLQMMLSEPGVGPADFASLRKVTYGGSPISETLLLQCIETLRCDLAQLYGLTESGNTALCLPPADHVPGNPRLRAAGRPYPGVEVAVTGDDGRVLAAGEVGEIRLRTPAVMLEYWGLKEATAETLVDGWLRTGDAGYLDEDGYVHIRDRIKDTVIVAGENVYPAEVENALCGHPAVAEAAVIGVPDERWGEAVRAFIVLRPGTTVKPRELKLFLQDRIADFKSPSGYEFIERIPRNPSGKILRRELRERFWAGRERQVN</sequence>
<dbReference type="InterPro" id="IPR025110">
    <property type="entry name" value="AMP-bd_C"/>
</dbReference>
<dbReference type="Gene3D" id="3.30.300.30">
    <property type="match status" value="1"/>
</dbReference>
<dbReference type="InterPro" id="IPR042099">
    <property type="entry name" value="ANL_N_sf"/>
</dbReference>
<dbReference type="Pfam" id="PF13193">
    <property type="entry name" value="AMP-binding_C"/>
    <property type="match status" value="1"/>
</dbReference>
<evidence type="ECO:0000259" key="4">
    <source>
        <dbReference type="Pfam" id="PF13193"/>
    </source>
</evidence>
<reference evidence="5 6" key="1">
    <citation type="submission" date="2019-07" db="EMBL/GenBank/DDBJ databases">
        <title>New species of Amycolatopsis and Streptomyces.</title>
        <authorList>
            <person name="Duangmal K."/>
            <person name="Teo W.F.A."/>
            <person name="Lipun K."/>
        </authorList>
    </citation>
    <scope>NUCLEOTIDE SEQUENCE [LARGE SCALE GENOMIC DNA]</scope>
    <source>
        <strain evidence="5 6">NBRC 109810</strain>
    </source>
</reference>
<dbReference type="OrthoDB" id="9803968at2"/>
<dbReference type="FunFam" id="3.30.300.30:FF:000008">
    <property type="entry name" value="2,3-dihydroxybenzoate-AMP ligase"/>
    <property type="match status" value="1"/>
</dbReference>
<organism evidence="5 6">
    <name type="scientific">Streptomyces adustus</name>
    <dbReference type="NCBI Taxonomy" id="1609272"/>
    <lineage>
        <taxon>Bacteria</taxon>
        <taxon>Bacillati</taxon>
        <taxon>Actinomycetota</taxon>
        <taxon>Actinomycetes</taxon>
        <taxon>Kitasatosporales</taxon>
        <taxon>Streptomycetaceae</taxon>
        <taxon>Streptomyces</taxon>
    </lineage>
</organism>
<dbReference type="AlphaFoldDB" id="A0A5N8V7J3"/>
<dbReference type="Proteomes" id="UP000325849">
    <property type="component" value="Unassembled WGS sequence"/>
</dbReference>
<dbReference type="GO" id="GO:0016878">
    <property type="term" value="F:acid-thiol ligase activity"/>
    <property type="evidence" value="ECO:0007669"/>
    <property type="project" value="UniProtKB-ARBA"/>
</dbReference>
<evidence type="ECO:0000259" key="3">
    <source>
        <dbReference type="Pfam" id="PF00501"/>
    </source>
</evidence>
<dbReference type="SUPFAM" id="SSF56801">
    <property type="entry name" value="Acetyl-CoA synthetase-like"/>
    <property type="match status" value="1"/>
</dbReference>
<dbReference type="PANTHER" id="PTHR43767">
    <property type="entry name" value="LONG-CHAIN-FATTY-ACID--COA LIGASE"/>
    <property type="match status" value="1"/>
</dbReference>
<comment type="caution">
    <text evidence="5">The sequence shown here is derived from an EMBL/GenBank/DDBJ whole genome shotgun (WGS) entry which is preliminary data.</text>
</comment>
<feature type="domain" description="AMP-dependent synthetase/ligase" evidence="3">
    <location>
        <begin position="16"/>
        <end position="379"/>
    </location>
</feature>
<proteinExistence type="inferred from homology"/>
<evidence type="ECO:0000313" key="6">
    <source>
        <dbReference type="Proteomes" id="UP000325849"/>
    </source>
</evidence>
<dbReference type="PANTHER" id="PTHR43767:SF1">
    <property type="entry name" value="NONRIBOSOMAL PEPTIDE SYNTHASE PES1 (EUROFUNG)-RELATED"/>
    <property type="match status" value="1"/>
</dbReference>
<keyword evidence="2 5" id="KW-0436">Ligase</keyword>
<keyword evidence="6" id="KW-1185">Reference proteome</keyword>
<evidence type="ECO:0000256" key="2">
    <source>
        <dbReference type="ARBA" id="ARBA00022598"/>
    </source>
</evidence>
<dbReference type="RefSeq" id="WP_152885868.1">
    <property type="nucleotide sequence ID" value="NZ_VJZD01000018.1"/>
</dbReference>
<accession>A0A5N8V7J3</accession>